<dbReference type="Proteomes" id="UP001168821">
    <property type="component" value="Unassembled WGS sequence"/>
</dbReference>
<reference evidence="1" key="1">
    <citation type="journal article" date="2023" name="G3 (Bethesda)">
        <title>Whole genome assemblies of Zophobas morio and Tenebrio molitor.</title>
        <authorList>
            <person name="Kaur S."/>
            <person name="Stinson S.A."/>
            <person name="diCenzo G.C."/>
        </authorList>
    </citation>
    <scope>NUCLEOTIDE SEQUENCE</scope>
    <source>
        <strain evidence="1">QUZm001</strain>
    </source>
</reference>
<name>A0AA38I921_9CUCU</name>
<evidence type="ECO:0000313" key="1">
    <source>
        <dbReference type="EMBL" id="KAJ3651483.1"/>
    </source>
</evidence>
<protein>
    <submittedName>
        <fullName evidence="1">Uncharacterized protein</fullName>
    </submittedName>
</protein>
<accession>A0AA38I921</accession>
<comment type="caution">
    <text evidence="1">The sequence shown here is derived from an EMBL/GenBank/DDBJ whole genome shotgun (WGS) entry which is preliminary data.</text>
</comment>
<evidence type="ECO:0000313" key="2">
    <source>
        <dbReference type="Proteomes" id="UP001168821"/>
    </source>
</evidence>
<dbReference type="AlphaFoldDB" id="A0AA38I921"/>
<dbReference type="EMBL" id="JALNTZ010000005">
    <property type="protein sequence ID" value="KAJ3651483.1"/>
    <property type="molecule type" value="Genomic_DNA"/>
</dbReference>
<organism evidence="1 2">
    <name type="scientific">Zophobas morio</name>
    <dbReference type="NCBI Taxonomy" id="2755281"/>
    <lineage>
        <taxon>Eukaryota</taxon>
        <taxon>Metazoa</taxon>
        <taxon>Ecdysozoa</taxon>
        <taxon>Arthropoda</taxon>
        <taxon>Hexapoda</taxon>
        <taxon>Insecta</taxon>
        <taxon>Pterygota</taxon>
        <taxon>Neoptera</taxon>
        <taxon>Endopterygota</taxon>
        <taxon>Coleoptera</taxon>
        <taxon>Polyphaga</taxon>
        <taxon>Cucujiformia</taxon>
        <taxon>Tenebrionidae</taxon>
        <taxon>Zophobas</taxon>
    </lineage>
</organism>
<keyword evidence="2" id="KW-1185">Reference proteome</keyword>
<sequence>MFHRFQGKFKEAPEAGFFIAPAITRWSTTVVHVTMKSIFESTDLLNLHLRIGSVEARPGTSTHHCLV</sequence>
<proteinExistence type="predicted"/>
<gene>
    <name evidence="1" type="ORF">Zmor_017521</name>
</gene>